<protein>
    <submittedName>
        <fullName evidence="2">Uncharacterized protein</fullName>
    </submittedName>
</protein>
<proteinExistence type="predicted"/>
<comment type="caution">
    <text evidence="2">The sequence shown here is derived from an EMBL/GenBank/DDBJ whole genome shotgun (WGS) entry which is preliminary data.</text>
</comment>
<sequence length="164" mass="17332">MQRNHLTLMLLVASVASLPSSASASTHRNLCMSAPTHCTPTGTQVPRLDASVCLSRSGELTIRGTAPCPADAWPYYLEHGEVVDPTTGQVNAYLPLDDACSQAGMCEKGPPPDGTLEFPMCCYVNQGGEQVCVNGFSCAGTIWYCYDGVSNDDGTVTCFASEQA</sequence>
<dbReference type="EMBL" id="PVNL01000121">
    <property type="protein sequence ID" value="PRP99354.1"/>
    <property type="molecule type" value="Genomic_DNA"/>
</dbReference>
<accession>A0A2S9Y2M2</accession>
<keyword evidence="1" id="KW-0732">Signal</keyword>
<reference evidence="2 3" key="1">
    <citation type="submission" date="2018-03" db="EMBL/GenBank/DDBJ databases">
        <title>Draft Genome Sequences of the Obligatory Marine Myxobacteria Enhygromyxa salina SWB007.</title>
        <authorList>
            <person name="Poehlein A."/>
            <person name="Moghaddam J.A."/>
            <person name="Harms H."/>
            <person name="Alanjari M."/>
            <person name="Koenig G.M."/>
            <person name="Daniel R."/>
            <person name="Schaeberle T.F."/>
        </authorList>
    </citation>
    <scope>NUCLEOTIDE SEQUENCE [LARGE SCALE GENOMIC DNA]</scope>
    <source>
        <strain evidence="2 3">SWB007</strain>
    </source>
</reference>
<feature type="chain" id="PRO_5015655828" evidence="1">
    <location>
        <begin position="25"/>
        <end position="164"/>
    </location>
</feature>
<dbReference type="Proteomes" id="UP000238823">
    <property type="component" value="Unassembled WGS sequence"/>
</dbReference>
<evidence type="ECO:0000256" key="1">
    <source>
        <dbReference type="SAM" id="SignalP"/>
    </source>
</evidence>
<gene>
    <name evidence="2" type="ORF">ENSA7_63960</name>
</gene>
<dbReference type="OrthoDB" id="5531279at2"/>
<organism evidence="2 3">
    <name type="scientific">Enhygromyxa salina</name>
    <dbReference type="NCBI Taxonomy" id="215803"/>
    <lineage>
        <taxon>Bacteria</taxon>
        <taxon>Pseudomonadati</taxon>
        <taxon>Myxococcota</taxon>
        <taxon>Polyangia</taxon>
        <taxon>Nannocystales</taxon>
        <taxon>Nannocystaceae</taxon>
        <taxon>Enhygromyxa</taxon>
    </lineage>
</organism>
<evidence type="ECO:0000313" key="3">
    <source>
        <dbReference type="Proteomes" id="UP000238823"/>
    </source>
</evidence>
<evidence type="ECO:0000313" key="2">
    <source>
        <dbReference type="EMBL" id="PRP99354.1"/>
    </source>
</evidence>
<name>A0A2S9Y2M2_9BACT</name>
<dbReference type="RefSeq" id="WP_146158381.1">
    <property type="nucleotide sequence ID" value="NZ_PVNL01000121.1"/>
</dbReference>
<feature type="signal peptide" evidence="1">
    <location>
        <begin position="1"/>
        <end position="24"/>
    </location>
</feature>
<dbReference type="AlphaFoldDB" id="A0A2S9Y2M2"/>